<dbReference type="Gene3D" id="2.60.210.10">
    <property type="entry name" value="Apoptosis, Tumor Necrosis Factor Receptor Associated Protein 2, Chain A"/>
    <property type="match status" value="1"/>
</dbReference>
<keyword evidence="2" id="KW-0963">Cytoplasm</keyword>
<dbReference type="AlphaFoldDB" id="A0A023G7R9"/>
<dbReference type="PANTHER" id="PTHR10131">
    <property type="entry name" value="TNF RECEPTOR ASSOCIATED FACTOR"/>
    <property type="match status" value="1"/>
</dbReference>
<dbReference type="Pfam" id="PF13920">
    <property type="entry name" value="zf-C3HC4_3"/>
    <property type="match status" value="1"/>
</dbReference>
<dbReference type="Gene3D" id="3.30.40.10">
    <property type="entry name" value="Zinc/RING finger domain, C3HC4 (zinc finger)"/>
    <property type="match status" value="2"/>
</dbReference>
<dbReference type="GO" id="GO:0009898">
    <property type="term" value="C:cytoplasmic side of plasma membrane"/>
    <property type="evidence" value="ECO:0007669"/>
    <property type="project" value="TreeGrafter"/>
</dbReference>
<evidence type="ECO:0000256" key="3">
    <source>
        <dbReference type="ARBA" id="ARBA00022723"/>
    </source>
</evidence>
<feature type="domain" description="TRAF-type" evidence="9">
    <location>
        <begin position="115"/>
        <end position="147"/>
    </location>
</feature>
<dbReference type="InterPro" id="IPR013083">
    <property type="entry name" value="Znf_RING/FYVE/PHD"/>
</dbReference>
<dbReference type="InterPro" id="IPR017907">
    <property type="entry name" value="Znf_RING_CS"/>
</dbReference>
<evidence type="ECO:0000313" key="10">
    <source>
        <dbReference type="EMBL" id="JAC30241.1"/>
    </source>
</evidence>
<dbReference type="GO" id="GO:0005737">
    <property type="term" value="C:cytoplasm"/>
    <property type="evidence" value="ECO:0007669"/>
    <property type="project" value="UniProtKB-SubCell"/>
</dbReference>
<dbReference type="InterPro" id="IPR001293">
    <property type="entry name" value="Znf_TRAF"/>
</dbReference>
<dbReference type="GO" id="GO:0008270">
    <property type="term" value="F:zinc ion binding"/>
    <property type="evidence" value="ECO:0007669"/>
    <property type="project" value="UniProtKB-KW"/>
</dbReference>
<accession>A0A023G7R9</accession>
<evidence type="ECO:0000256" key="7">
    <source>
        <dbReference type="PROSITE-ProRule" id="PRU00207"/>
    </source>
</evidence>
<reference evidence="10" key="1">
    <citation type="submission" date="2014-03" db="EMBL/GenBank/DDBJ databases">
        <title>The sialotranscriptome of Amblyomma triste, Amblyomma parvum and Amblyomma cajennense ticks, uncovered by 454-based RNA-seq.</title>
        <authorList>
            <person name="Garcia G.R."/>
            <person name="Gardinassi L.G."/>
            <person name="Ribeiro J.M."/>
            <person name="Anatriello E."/>
            <person name="Ferreira B.R."/>
            <person name="Moreira H.N."/>
            <person name="Mafra C."/>
            <person name="Olegario M.M."/>
            <person name="Szabo P.J."/>
            <person name="Miranda-Santos I.K."/>
            <person name="Maruyama S.R."/>
        </authorList>
    </citation>
    <scope>NUCLEOTIDE SEQUENCE</scope>
    <source>
        <strain evidence="10">Mato Grasso do Sul</strain>
        <tissue evidence="10">Salivary glands</tissue>
    </source>
</reference>
<evidence type="ECO:0000256" key="5">
    <source>
        <dbReference type="ARBA" id="ARBA00022771"/>
    </source>
</evidence>
<dbReference type="PROSITE" id="PS50145">
    <property type="entry name" value="ZF_TRAF"/>
    <property type="match status" value="1"/>
</dbReference>
<evidence type="ECO:0000256" key="8">
    <source>
        <dbReference type="SAM" id="Coils"/>
    </source>
</evidence>
<evidence type="ECO:0000256" key="6">
    <source>
        <dbReference type="ARBA" id="ARBA00022833"/>
    </source>
</evidence>
<feature type="coiled-coil region" evidence="8">
    <location>
        <begin position="263"/>
        <end position="290"/>
    </location>
</feature>
<keyword evidence="3 7" id="KW-0479">Metal-binding</keyword>
<name>A0A023G7R9_AMBTT</name>
<keyword evidence="8" id="KW-0175">Coiled coil</keyword>
<protein>
    <recommendedName>
        <fullName evidence="9">TRAF-type domain-containing protein</fullName>
    </recommendedName>
</protein>
<comment type="subcellular location">
    <subcellularLocation>
        <location evidence="1">Cytoplasm</location>
    </subcellularLocation>
</comment>
<dbReference type="EMBL" id="GBBM01005177">
    <property type="protein sequence ID" value="JAC30241.1"/>
    <property type="molecule type" value="mRNA"/>
</dbReference>
<dbReference type="InterPro" id="IPR008974">
    <property type="entry name" value="TRAF-like"/>
</dbReference>
<proteinExistence type="evidence at transcript level"/>
<keyword evidence="5 7" id="KW-0863">Zinc-finger</keyword>
<dbReference type="PANTHER" id="PTHR10131:SF138">
    <property type="entry name" value="RE66324P"/>
    <property type="match status" value="1"/>
</dbReference>
<dbReference type="GO" id="GO:0043122">
    <property type="term" value="P:regulation of canonical NF-kappaB signal transduction"/>
    <property type="evidence" value="ECO:0007669"/>
    <property type="project" value="TreeGrafter"/>
</dbReference>
<dbReference type="SUPFAM" id="SSF57850">
    <property type="entry name" value="RING/U-box"/>
    <property type="match status" value="1"/>
</dbReference>
<evidence type="ECO:0000256" key="4">
    <source>
        <dbReference type="ARBA" id="ARBA00022737"/>
    </source>
</evidence>
<dbReference type="GO" id="GO:0005164">
    <property type="term" value="F:tumor necrosis factor receptor binding"/>
    <property type="evidence" value="ECO:0007669"/>
    <property type="project" value="TreeGrafter"/>
</dbReference>
<evidence type="ECO:0000256" key="1">
    <source>
        <dbReference type="ARBA" id="ARBA00004496"/>
    </source>
</evidence>
<evidence type="ECO:0000259" key="9">
    <source>
        <dbReference type="PROSITE" id="PS50145"/>
    </source>
</evidence>
<dbReference type="PROSITE" id="PS00518">
    <property type="entry name" value="ZF_RING_1"/>
    <property type="match status" value="1"/>
</dbReference>
<dbReference type="SUPFAM" id="SSF49599">
    <property type="entry name" value="TRAF domain-like"/>
    <property type="match status" value="1"/>
</dbReference>
<keyword evidence="4" id="KW-0677">Repeat</keyword>
<organism evidence="10">
    <name type="scientific">Amblyomma triste</name>
    <name type="common">Neotropical tick</name>
    <dbReference type="NCBI Taxonomy" id="251400"/>
    <lineage>
        <taxon>Eukaryota</taxon>
        <taxon>Metazoa</taxon>
        <taxon>Ecdysozoa</taxon>
        <taxon>Arthropoda</taxon>
        <taxon>Chelicerata</taxon>
        <taxon>Arachnida</taxon>
        <taxon>Acari</taxon>
        <taxon>Parasitiformes</taxon>
        <taxon>Ixodida</taxon>
        <taxon>Ixodoidea</taxon>
        <taxon>Ixodidae</taxon>
        <taxon>Amblyomminae</taxon>
        <taxon>Amblyomma</taxon>
    </lineage>
</organism>
<feature type="zinc finger region" description="TRAF-type" evidence="7">
    <location>
        <begin position="115"/>
        <end position="147"/>
    </location>
</feature>
<evidence type="ECO:0000256" key="2">
    <source>
        <dbReference type="ARBA" id="ARBA00022490"/>
    </source>
</evidence>
<keyword evidence="6 7" id="KW-0862">Zinc</keyword>
<sequence>MASSGTQTVFGFGAGLNWRPTFFSNPFPSTSVCSACGFVPSTIATLPCRHFLCQLCYDRSAGKHGHCPLDAEPIEDESVVWSTMSKDSILGRKVRCWNAENGCDVEDTASAVLDHFNSGCEFHTAACPRCGEKMPHRDIPNHLESTCGPPCRCEQPFGDNLVNVVLEVKEEIGKISLKLDSFGERVGEGSSLATLPTTVADAVTAIVEKTSSACRTETEAAFAEHLGEISQVKAALSGNEQAIKKAISEECDRQIQAFKNKVAEELTKGSKAVEAALAFLEREAKEKSLKEKDETRPMEVLAAVSLCIHSDVLTLSLPYRWIIDDWEGFCEKKDASREYIISLQGEARHHLGYLVIPELCYSKPGSHIWFRVHVVKGLFDKFLKWPMNKKLEVRFFNPKGLSIYSSYVSGLEWISPPDTLPGVTKQVVCTGYSEALSVSTLDEKLILNSNSLGMDLKLTI</sequence>